<dbReference type="AlphaFoldDB" id="A0A8H6ZJQ6"/>
<evidence type="ECO:0000313" key="2">
    <source>
        <dbReference type="Proteomes" id="UP000623467"/>
    </source>
</evidence>
<organism evidence="1 2">
    <name type="scientific">Mycena sanguinolenta</name>
    <dbReference type="NCBI Taxonomy" id="230812"/>
    <lineage>
        <taxon>Eukaryota</taxon>
        <taxon>Fungi</taxon>
        <taxon>Dikarya</taxon>
        <taxon>Basidiomycota</taxon>
        <taxon>Agaricomycotina</taxon>
        <taxon>Agaricomycetes</taxon>
        <taxon>Agaricomycetidae</taxon>
        <taxon>Agaricales</taxon>
        <taxon>Marasmiineae</taxon>
        <taxon>Mycenaceae</taxon>
        <taxon>Mycena</taxon>
    </lineage>
</organism>
<reference evidence="1" key="1">
    <citation type="submission" date="2020-05" db="EMBL/GenBank/DDBJ databases">
        <title>Mycena genomes resolve the evolution of fungal bioluminescence.</title>
        <authorList>
            <person name="Tsai I.J."/>
        </authorList>
    </citation>
    <scope>NUCLEOTIDE SEQUENCE</scope>
    <source>
        <strain evidence="1">160909Yilan</strain>
    </source>
</reference>
<gene>
    <name evidence="1" type="ORF">MSAN_00187500</name>
</gene>
<dbReference type="Gene3D" id="3.80.10.10">
    <property type="entry name" value="Ribonuclease Inhibitor"/>
    <property type="match status" value="1"/>
</dbReference>
<dbReference type="EMBL" id="JACAZH010000001">
    <property type="protein sequence ID" value="KAF7377646.1"/>
    <property type="molecule type" value="Genomic_DNA"/>
</dbReference>
<dbReference type="SUPFAM" id="SSF52047">
    <property type="entry name" value="RNI-like"/>
    <property type="match status" value="1"/>
</dbReference>
<evidence type="ECO:0008006" key="3">
    <source>
        <dbReference type="Google" id="ProtNLM"/>
    </source>
</evidence>
<evidence type="ECO:0000313" key="1">
    <source>
        <dbReference type="EMBL" id="KAF7377646.1"/>
    </source>
</evidence>
<accession>A0A8H6ZJQ6</accession>
<dbReference type="InterPro" id="IPR032675">
    <property type="entry name" value="LRR_dom_sf"/>
</dbReference>
<dbReference type="Proteomes" id="UP000623467">
    <property type="component" value="Unassembled WGS sequence"/>
</dbReference>
<comment type="caution">
    <text evidence="1">The sequence shown here is derived from an EMBL/GenBank/DDBJ whole genome shotgun (WGS) entry which is preliminary data.</text>
</comment>
<proteinExistence type="predicted"/>
<dbReference type="OrthoDB" id="2789810at2759"/>
<protein>
    <recommendedName>
        <fullName evidence="3">F-box domain-containing protein</fullName>
    </recommendedName>
</protein>
<name>A0A8H6ZJQ6_9AGAR</name>
<sequence length="797" mass="89461">MSTELELPQELVDSILDYLEGDPASLRTCSLLARAWVPRSRSYLFESLLINAENILVFRDLLRSPCCTFIPHVRSISAERPHRHKNDTCFHEIAQDMRFLRNVRTLELRLSIVVDSANVDASFRTGFVAAFPNVTHLILTGYFEALAPNYDSGGEAYYSQPAPLIEMICSFPALQSLQIQELSGTVMDPPASAVPPAGLRSLNLCSSSLVPVLAWLRSFNHLPRINSLTLPSKFDTSVVRAALQQLDDLHHLDITLPRASRFFPSYTDYLLTLSDLSLHPNLRTLIIHDGSATLNLGNLISLISTLDASALERILLVADLFSNVFRKWDELDAVLASERFPYLRDFTLKHKYWNRTAANINDTTAFMRVSFPLLSASGVLRLDLVLSLQSPAFNYMPIGSELPQELVDTILDCLERDHASLKACSLVSRGWVARSRSYLFGACSIDAENILVFRELLQSPHCTFTPHVRSISAERRHTHQNDGCFNGMASDLRLLENLRSLKVLFSTDVFLRAGFMSAFPNVTHLVLTCLETYSSTYESNREQVIYTRPAPLIEMICLFRALQSLHIGKLSGILANPPANAVPPPGLRSLNLRFHSPGLILEWLQSFNQLPNVDSLTLVPSVRRGERSVLRGALQQLGGALRNLDITLIDATMNWFYETDLLALFDLSLHPNLRTLVIRDPSGTLDPRELVSLMNRLEAAAFERLLLVVDLSMEIIMGIEWDALDVFLSPERFPRLRNVTLKHGHFKKAVANIDDTAVTVFMQTSLPLLAGSGMLGLDFSDTPIVRYIDWWHSSQRI</sequence>
<keyword evidence="2" id="KW-1185">Reference proteome</keyword>